<evidence type="ECO:0000256" key="1">
    <source>
        <dbReference type="SAM" id="MobiDB-lite"/>
    </source>
</evidence>
<feature type="region of interest" description="Disordered" evidence="1">
    <location>
        <begin position="159"/>
        <end position="182"/>
    </location>
</feature>
<evidence type="ECO:0000313" key="3">
    <source>
        <dbReference type="Proteomes" id="UP000278981"/>
    </source>
</evidence>
<feature type="compositionally biased region" description="Low complexity" evidence="1">
    <location>
        <begin position="159"/>
        <end position="174"/>
    </location>
</feature>
<evidence type="ECO:0000313" key="2">
    <source>
        <dbReference type="EMBL" id="RQX16710.1"/>
    </source>
</evidence>
<feature type="region of interest" description="Disordered" evidence="1">
    <location>
        <begin position="371"/>
        <end position="395"/>
    </location>
</feature>
<dbReference type="EMBL" id="QDGB01000247">
    <property type="protein sequence ID" value="RQX16710.1"/>
    <property type="molecule type" value="Genomic_DNA"/>
</dbReference>
<name>A0A3N9XV34_9ACTN</name>
<protein>
    <submittedName>
        <fullName evidence="2">Uncharacterized protein</fullName>
    </submittedName>
</protein>
<gene>
    <name evidence="2" type="ORF">DDE19_14045</name>
</gene>
<proteinExistence type="predicted"/>
<organism evidence="2 3">
    <name type="scientific">Micromonospora ureilytica</name>
    <dbReference type="NCBI Taxonomy" id="709868"/>
    <lineage>
        <taxon>Bacteria</taxon>
        <taxon>Bacillati</taxon>
        <taxon>Actinomycetota</taxon>
        <taxon>Actinomycetes</taxon>
        <taxon>Micromonosporales</taxon>
        <taxon>Micromonosporaceae</taxon>
        <taxon>Micromonospora</taxon>
    </lineage>
</organism>
<reference evidence="2 3" key="1">
    <citation type="submission" date="2018-04" db="EMBL/GenBank/DDBJ databases">
        <title>Micromonosporas from Atacama Desert.</title>
        <authorList>
            <person name="Carro L."/>
            <person name="Klenk H.-P."/>
            <person name="Goodfellow M."/>
        </authorList>
    </citation>
    <scope>NUCLEOTIDE SEQUENCE [LARGE SCALE GENOMIC DNA]</scope>
    <source>
        <strain evidence="2 3">LB19</strain>
    </source>
</reference>
<dbReference type="OrthoDB" id="4379767at2"/>
<comment type="caution">
    <text evidence="2">The sequence shown here is derived from an EMBL/GenBank/DDBJ whole genome shotgun (WGS) entry which is preliminary data.</text>
</comment>
<sequence>MSYVAGSLYGVRMTDDNGRVLNAEFAVERDGPGLAVVLESAGGTSSTGPSRNSDYIPALELILARLRTLGAVLVSGVVDSRQTGHLPESERTVLDRPLRLSVVDDLAALRLQLTSRQGRIGQAPNAPKAGNNRKRLRLRIEAPGYGPTDAPRLATEIARPAAAPASSDSAAELPAQRRSGEPGSLRLNEWWQDDPAECFWLEISDRDDLGANVQALQRDGSGRENWSYALVTALRPGDIVLHWHKTQHQVPAIVGYSRAVDGPFEDELVWQARGTYGQSRPTNPLPQPSWRYELTGYTPLPTAVDQSAFQRAETALREIKQTLDEAYPAPLYYPFAFYASRPVRVMQAYLVKFPAAILDAVPELAAIPRSRVPQPVRPTPQPRSSPRRKARSSGSGYIADPVLKVALERHAVRRAAALYQDYEVADVGATRSYDLHAVKGTEEVHIEVKGSSGSAENVQLTKGEKDHAYKEVATHLVVVDQIEWTRLPDGEIQTRGGRIRRWTSWTPHDDDLTATHYRYRLPDGGVELPDPLAGAQG</sequence>
<dbReference type="Proteomes" id="UP000278981">
    <property type="component" value="Unassembled WGS sequence"/>
</dbReference>
<accession>A0A3N9XV34</accession>
<dbReference type="AlphaFoldDB" id="A0A3N9XV34"/>